<accession>A0A830BQD8</accession>
<dbReference type="InterPro" id="IPR018289">
    <property type="entry name" value="MULE_transposase_dom"/>
</dbReference>
<dbReference type="Pfam" id="PF10551">
    <property type="entry name" value="MULE"/>
    <property type="match status" value="1"/>
</dbReference>
<dbReference type="AlphaFoldDB" id="A0A830BQD8"/>
<dbReference type="PANTHER" id="PTHR31669">
    <property type="entry name" value="PROTEIN FAR1-RELATED SEQUENCE 10-RELATED"/>
    <property type="match status" value="1"/>
</dbReference>
<protein>
    <recommendedName>
        <fullName evidence="1">Protein FAR1-RELATED SEQUENCE</fullName>
    </recommendedName>
</protein>
<evidence type="ECO:0000313" key="3">
    <source>
        <dbReference type="EMBL" id="GFP86055.1"/>
    </source>
</evidence>
<feature type="domain" description="MULE transposase" evidence="2">
    <location>
        <begin position="1"/>
        <end position="81"/>
    </location>
</feature>
<dbReference type="GO" id="GO:0006355">
    <property type="term" value="P:regulation of DNA-templated transcription"/>
    <property type="evidence" value="ECO:0007669"/>
    <property type="project" value="UniProtKB-UniRule"/>
</dbReference>
<organism evidence="3 4">
    <name type="scientific">Phtheirospermum japonicum</name>
    <dbReference type="NCBI Taxonomy" id="374723"/>
    <lineage>
        <taxon>Eukaryota</taxon>
        <taxon>Viridiplantae</taxon>
        <taxon>Streptophyta</taxon>
        <taxon>Embryophyta</taxon>
        <taxon>Tracheophyta</taxon>
        <taxon>Spermatophyta</taxon>
        <taxon>Magnoliopsida</taxon>
        <taxon>eudicotyledons</taxon>
        <taxon>Gunneridae</taxon>
        <taxon>Pentapetalae</taxon>
        <taxon>asterids</taxon>
        <taxon>lamiids</taxon>
        <taxon>Lamiales</taxon>
        <taxon>Orobanchaceae</taxon>
        <taxon>Orobanchaceae incertae sedis</taxon>
        <taxon>Phtheirospermum</taxon>
    </lineage>
</organism>
<dbReference type="PANTHER" id="PTHR31669:SF283">
    <property type="entry name" value="PROTEIN FAR1-RELATED SEQUENCE"/>
    <property type="match status" value="1"/>
</dbReference>
<comment type="function">
    <text evidence="1">Putative transcription activator involved in regulating light control of development.</text>
</comment>
<gene>
    <name evidence="3" type="ORF">PHJA_000749400</name>
</gene>
<reference evidence="3" key="1">
    <citation type="submission" date="2020-07" db="EMBL/GenBank/DDBJ databases">
        <title>Ethylene signaling mediates host invasion by parasitic plants.</title>
        <authorList>
            <person name="Yoshida S."/>
        </authorList>
    </citation>
    <scope>NUCLEOTIDE SEQUENCE</scope>
    <source>
        <strain evidence="3">Okayama</strain>
    </source>
</reference>
<evidence type="ECO:0000313" key="4">
    <source>
        <dbReference type="Proteomes" id="UP000653305"/>
    </source>
</evidence>
<dbReference type="GO" id="GO:0008270">
    <property type="term" value="F:zinc ion binding"/>
    <property type="evidence" value="ECO:0007669"/>
    <property type="project" value="UniProtKB-UniRule"/>
</dbReference>
<evidence type="ECO:0000259" key="2">
    <source>
        <dbReference type="Pfam" id="PF10551"/>
    </source>
</evidence>
<proteinExistence type="inferred from homology"/>
<evidence type="ECO:0000256" key="1">
    <source>
        <dbReference type="RuleBase" id="RU367018"/>
    </source>
</evidence>
<keyword evidence="4" id="KW-1185">Reference proteome</keyword>
<dbReference type="InterPro" id="IPR031052">
    <property type="entry name" value="FHY3/FAR1"/>
</dbReference>
<dbReference type="GO" id="GO:0005634">
    <property type="term" value="C:nucleus"/>
    <property type="evidence" value="ECO:0007669"/>
    <property type="project" value="UniProtKB-SubCell"/>
</dbReference>
<comment type="subcellular location">
    <subcellularLocation>
        <location evidence="1">Nucleus</location>
    </subcellularLocation>
</comment>
<keyword evidence="1" id="KW-0863">Zinc-finger</keyword>
<keyword evidence="1" id="KW-0479">Metal-binding</keyword>
<comment type="similarity">
    <text evidence="1">Belongs to the FHY3/FAR1 family.</text>
</comment>
<keyword evidence="1" id="KW-0539">Nucleus</keyword>
<dbReference type="EMBL" id="BMAC01000118">
    <property type="protein sequence ID" value="GFP86055.1"/>
    <property type="molecule type" value="Genomic_DNA"/>
</dbReference>
<dbReference type="OrthoDB" id="747268at2759"/>
<comment type="caution">
    <text evidence="3">The sequence shown here is derived from an EMBL/GenBank/DDBJ whole genome shotgun (WGS) entry which is preliminary data.</text>
</comment>
<dbReference type="Proteomes" id="UP000653305">
    <property type="component" value="Unassembled WGS sequence"/>
</dbReference>
<name>A0A830BQD8_9LAMI</name>
<keyword evidence="1" id="KW-0862">Zinc</keyword>
<sequence length="259" mass="30171">MPFAPFIGVNHHGQSILLGCGLLASEDTDSFIWIFSAWLECMRGKTPIGIITDQDLAMKAAIPQVFPNTIHRWCLWHIMKKLPEKFGGCSDKDVVIEDIKAAVYNSQFPDEFEDAWEELVDKYQLGDLKWCAEMYSERARWVPCYLKTSFWAGMSTIQRSESMNAFFKDFVNWGTSLKQFVEQYGRSMRKNIEKEVKSDHKSLSTSVRCATHFEIEKQFQKAYTNKKFQKQFQKEMISLSYCRIDREENDHPGGDILRI</sequence>